<feature type="compositionally biased region" description="Low complexity" evidence="2">
    <location>
        <begin position="369"/>
        <end position="380"/>
    </location>
</feature>
<feature type="compositionally biased region" description="Acidic residues" evidence="2">
    <location>
        <begin position="774"/>
        <end position="787"/>
    </location>
</feature>
<evidence type="ECO:0000256" key="2">
    <source>
        <dbReference type="SAM" id="MobiDB-lite"/>
    </source>
</evidence>
<evidence type="ECO:0000313" key="3">
    <source>
        <dbReference type="EMBL" id="KAL1613922.1"/>
    </source>
</evidence>
<evidence type="ECO:0000256" key="1">
    <source>
        <dbReference type="SAM" id="Coils"/>
    </source>
</evidence>
<keyword evidence="1" id="KW-0175">Coiled coil</keyword>
<organism evidence="3 4">
    <name type="scientific">Neofusicoccum ribis</name>
    <dbReference type="NCBI Taxonomy" id="45134"/>
    <lineage>
        <taxon>Eukaryota</taxon>
        <taxon>Fungi</taxon>
        <taxon>Dikarya</taxon>
        <taxon>Ascomycota</taxon>
        <taxon>Pezizomycotina</taxon>
        <taxon>Dothideomycetes</taxon>
        <taxon>Dothideomycetes incertae sedis</taxon>
        <taxon>Botryosphaeriales</taxon>
        <taxon>Botryosphaeriaceae</taxon>
        <taxon>Neofusicoccum</taxon>
    </lineage>
</organism>
<feature type="compositionally biased region" description="Low complexity" evidence="2">
    <location>
        <begin position="202"/>
        <end position="219"/>
    </location>
</feature>
<sequence length="816" mass="91546">MSGIGDIIAVAQLGYKFAEALKGYIDEVGTAEESIKALVVEVEQASHRVKELSELIDGDTNTGFLTPVGLDGCHNLASEFKKTILSLESVLVKTSDAPEDTGTAAFEFIDLSQWQKFRWPFIRKALAVPRARLGELKIELQLLMVTASAHKLSKMPPTREIEKQREDARAKLKRLSRTKQKAASRYRKAQEKQRTPAAHPRAASPDGSSSTSASADTASSTDDDMLEFFVEFLHVREQNAARERRDYELYMLEKEVEARDKAKREKELLAQAELVEKEAERKKRKEEAKKEALEELEREHRVLEEKQKQRTELKNRLRTALVGSGVEENKIDEAMDKFDDATASEVQLDVLSLIKSQTAASEKGDAADSTTSESQAISSSRWLGSAPPSVVSEYPGDESSTQQPVLEAWSLELPCMRVPLPIPVLLKMVKKQNSKSILKSFASLPSVLKEEFHFLMESKNEESPSYTWQLLGIEIMKHKVRTGLLSYSEGSVSVLVILQRQDNGTFEKLGRPRGPPGTRRGPSFSGGDAEPMQRIPSILKKPSDAADAGKQPETVPTVEPRVRISSESPQVGYADHIRREENDTDTGSSENSSRMRSNRRRFEDSPGSDFQYEREVVYERSPPPSQKPRPLVHHSETRSFEKAPFYGPMPPPPPPPPATDPLDDLRRSAGFPPRRSSSYDSLYDGPRIFTPRWYEESGAAGNEKALVLASSFLNHDEFAKLRKKAKKRRSSVRRKSWDDVDEESGGLADKTSERHSGKSTRKRKGARKSTVETKDDDDDEGEDDDWDLSDKFDKYFNPDFEAPAEKKTNGTSENQD</sequence>
<dbReference type="EMBL" id="JAJVDC020000448">
    <property type="protein sequence ID" value="KAL1613922.1"/>
    <property type="molecule type" value="Genomic_DNA"/>
</dbReference>
<feature type="compositionally biased region" description="Basic residues" evidence="2">
    <location>
        <begin position="722"/>
        <end position="734"/>
    </location>
</feature>
<feature type="region of interest" description="Disordered" evidence="2">
    <location>
        <begin position="506"/>
        <end position="683"/>
    </location>
</feature>
<feature type="non-terminal residue" evidence="3">
    <location>
        <position position="816"/>
    </location>
</feature>
<feature type="region of interest" description="Disordered" evidence="2">
    <location>
        <begin position="359"/>
        <end position="398"/>
    </location>
</feature>
<dbReference type="PANTHER" id="PTHR36167">
    <property type="entry name" value="C2H2 FINGER DOMAIN TRANSCRIPTION FACTOR (EUROFUNG)-RELATED"/>
    <property type="match status" value="1"/>
</dbReference>
<reference evidence="3 4" key="1">
    <citation type="submission" date="2024-02" db="EMBL/GenBank/DDBJ databases">
        <title>De novo assembly and annotation of 12 fungi associated with fruit tree decline syndrome in Ontario, Canada.</title>
        <authorList>
            <person name="Sulman M."/>
            <person name="Ellouze W."/>
            <person name="Ilyukhin E."/>
        </authorList>
    </citation>
    <scope>NUCLEOTIDE SEQUENCE [LARGE SCALE GENOMIC DNA]</scope>
    <source>
        <strain evidence="3 4">M1-105</strain>
    </source>
</reference>
<proteinExistence type="predicted"/>
<evidence type="ECO:0008006" key="5">
    <source>
        <dbReference type="Google" id="ProtNLM"/>
    </source>
</evidence>
<gene>
    <name evidence="3" type="ORF">SLS56_012218</name>
</gene>
<keyword evidence="4" id="KW-1185">Reference proteome</keyword>
<dbReference type="Proteomes" id="UP001521116">
    <property type="component" value="Unassembled WGS sequence"/>
</dbReference>
<protein>
    <recommendedName>
        <fullName evidence="5">Fungal N-terminal domain-containing protein</fullName>
    </recommendedName>
</protein>
<name>A0ABR3S9G7_9PEZI</name>
<feature type="region of interest" description="Disordered" evidence="2">
    <location>
        <begin position="722"/>
        <end position="816"/>
    </location>
</feature>
<feature type="compositionally biased region" description="Basic residues" evidence="2">
    <location>
        <begin position="171"/>
        <end position="187"/>
    </location>
</feature>
<dbReference type="PANTHER" id="PTHR36167:SF4">
    <property type="entry name" value="FUNGAL N-TERMINAL DOMAIN-CONTAINING PROTEIN"/>
    <property type="match status" value="1"/>
</dbReference>
<comment type="caution">
    <text evidence="3">The sequence shown here is derived from an EMBL/GenBank/DDBJ whole genome shotgun (WGS) entry which is preliminary data.</text>
</comment>
<feature type="coiled-coil region" evidence="1">
    <location>
        <begin position="252"/>
        <end position="316"/>
    </location>
</feature>
<evidence type="ECO:0000313" key="4">
    <source>
        <dbReference type="Proteomes" id="UP001521116"/>
    </source>
</evidence>
<feature type="compositionally biased region" description="Basic residues" evidence="2">
    <location>
        <begin position="757"/>
        <end position="767"/>
    </location>
</feature>
<feature type="region of interest" description="Disordered" evidence="2">
    <location>
        <begin position="154"/>
        <end position="219"/>
    </location>
</feature>
<feature type="compositionally biased region" description="Basic and acidic residues" evidence="2">
    <location>
        <begin position="157"/>
        <end position="170"/>
    </location>
</feature>
<dbReference type="InterPro" id="IPR039327">
    <property type="entry name" value="CON7-like"/>
</dbReference>
<accession>A0ABR3S9G7</accession>
<feature type="compositionally biased region" description="Pro residues" evidence="2">
    <location>
        <begin position="647"/>
        <end position="659"/>
    </location>
</feature>